<evidence type="ECO:0000313" key="1">
    <source>
        <dbReference type="EMBL" id="KRN10816.1"/>
    </source>
</evidence>
<dbReference type="Proteomes" id="UP000050898">
    <property type="component" value="Unassembled WGS sequence"/>
</dbReference>
<dbReference type="RefSeq" id="WP_010078218.1">
    <property type="nucleotide sequence ID" value="NZ_AYYH01000006.1"/>
</dbReference>
<dbReference type="OrthoDB" id="9812272at2"/>
<dbReference type="AlphaFoldDB" id="A0A0R2E336"/>
<reference evidence="1 2" key="1">
    <citation type="journal article" date="2015" name="Genome Announc.">
        <title>Expanding the biotechnology potential of lactobacilli through comparative genomics of 213 strains and associated genera.</title>
        <authorList>
            <person name="Sun Z."/>
            <person name="Harris H.M."/>
            <person name="McCann A."/>
            <person name="Guo C."/>
            <person name="Argimon S."/>
            <person name="Zhang W."/>
            <person name="Yang X."/>
            <person name="Jeffery I.B."/>
            <person name="Cooney J.C."/>
            <person name="Kagawa T.F."/>
            <person name="Liu W."/>
            <person name="Song Y."/>
            <person name="Salvetti E."/>
            <person name="Wrobel A."/>
            <person name="Rasinkangas P."/>
            <person name="Parkhill J."/>
            <person name="Rea M.C."/>
            <person name="O'Sullivan O."/>
            <person name="Ritari J."/>
            <person name="Douillard F.P."/>
            <person name="Paul Ross R."/>
            <person name="Yang R."/>
            <person name="Briner A.E."/>
            <person name="Felis G.E."/>
            <person name="de Vos W.M."/>
            <person name="Barrangou R."/>
            <person name="Klaenhammer T.R."/>
            <person name="Caufield P.W."/>
            <person name="Cui Y."/>
            <person name="Zhang H."/>
            <person name="O'Toole P.W."/>
        </authorList>
    </citation>
    <scope>NUCLEOTIDE SEQUENCE [LARGE SCALE GENOMIC DNA]</scope>
    <source>
        <strain evidence="1 2">DSM 20444</strain>
    </source>
</reference>
<sequence>MAEIFNKNKKTIIERGKHIKNTIDQIEINKNVRKMIDNGNSLEGTPLGEHLDNITNYFLESQDIKSGRRIEETYYRSERDYRNNFAIGRNAVNMTNNELETIESNSKFDSSNIDINYIKRLFNPEKLSEDDIRRFIVSGCNYTRTVSDDIRGGISWLWGEIMSNCTDREKEIVKMFDGKTSAKEVAIKSQTSFQNVYKILKNVCKKSIKWLNNQK</sequence>
<accession>A0A0R2E336</accession>
<gene>
    <name evidence="1" type="ORF">FD00_GL002059</name>
</gene>
<comment type="caution">
    <text evidence="1">The sequence shown here is derived from an EMBL/GenBank/DDBJ whole genome shotgun (WGS) entry which is preliminary data.</text>
</comment>
<name>A0A0R2E336_9LACO</name>
<dbReference type="PATRIC" id="fig|1046596.6.peg.2162"/>
<protein>
    <submittedName>
        <fullName evidence="1">Uncharacterized protein</fullName>
    </submittedName>
</protein>
<proteinExistence type="predicted"/>
<evidence type="ECO:0000313" key="2">
    <source>
        <dbReference type="Proteomes" id="UP000050898"/>
    </source>
</evidence>
<keyword evidence="2" id="KW-1185">Reference proteome</keyword>
<dbReference type="EMBL" id="AYYH01000006">
    <property type="protein sequence ID" value="KRN10816.1"/>
    <property type="molecule type" value="Genomic_DNA"/>
</dbReference>
<organism evidence="1 2">
    <name type="scientific">Liquorilactobacillus mali KCTC 3596 = DSM 20444</name>
    <dbReference type="NCBI Taxonomy" id="1046596"/>
    <lineage>
        <taxon>Bacteria</taxon>
        <taxon>Bacillati</taxon>
        <taxon>Bacillota</taxon>
        <taxon>Bacilli</taxon>
        <taxon>Lactobacillales</taxon>
        <taxon>Lactobacillaceae</taxon>
        <taxon>Liquorilactobacillus</taxon>
    </lineage>
</organism>